<dbReference type="Pfam" id="PF13837">
    <property type="entry name" value="Myb_DNA-bind_4"/>
    <property type="match status" value="1"/>
</dbReference>
<comment type="caution">
    <text evidence="3">The sequence shown here is derived from an EMBL/GenBank/DDBJ whole genome shotgun (WGS) entry which is preliminary data.</text>
</comment>
<feature type="compositionally biased region" description="Low complexity" evidence="1">
    <location>
        <begin position="160"/>
        <end position="191"/>
    </location>
</feature>
<keyword evidence="4" id="KW-1185">Reference proteome</keyword>
<dbReference type="Gene3D" id="1.10.10.60">
    <property type="entry name" value="Homeodomain-like"/>
    <property type="match status" value="1"/>
</dbReference>
<evidence type="ECO:0000256" key="1">
    <source>
        <dbReference type="SAM" id="MobiDB-lite"/>
    </source>
</evidence>
<evidence type="ECO:0000313" key="4">
    <source>
        <dbReference type="Proteomes" id="UP001266305"/>
    </source>
</evidence>
<dbReference type="InterPro" id="IPR044822">
    <property type="entry name" value="Myb_DNA-bind_4"/>
</dbReference>
<evidence type="ECO:0000313" key="3">
    <source>
        <dbReference type="EMBL" id="KAK2099345.1"/>
    </source>
</evidence>
<feature type="compositionally biased region" description="Basic and acidic residues" evidence="1">
    <location>
        <begin position="254"/>
        <end position="270"/>
    </location>
</feature>
<evidence type="ECO:0000259" key="2">
    <source>
        <dbReference type="Pfam" id="PF13837"/>
    </source>
</evidence>
<accession>A0ABQ9URF7</accession>
<dbReference type="Proteomes" id="UP001266305">
    <property type="component" value="Unassembled WGS sequence"/>
</dbReference>
<feature type="compositionally biased region" description="Pro residues" evidence="1">
    <location>
        <begin position="8"/>
        <end position="19"/>
    </location>
</feature>
<dbReference type="EMBL" id="JASSZA010000011">
    <property type="protein sequence ID" value="KAK2099345.1"/>
    <property type="molecule type" value="Genomic_DNA"/>
</dbReference>
<gene>
    <name evidence="3" type="primary">UTF1</name>
    <name evidence="3" type="ORF">P7K49_024796</name>
</gene>
<reference evidence="3 4" key="1">
    <citation type="submission" date="2023-05" db="EMBL/GenBank/DDBJ databases">
        <title>B98-5 Cell Line De Novo Hybrid Assembly: An Optical Mapping Approach.</title>
        <authorList>
            <person name="Kananen K."/>
            <person name="Auerbach J.A."/>
            <person name="Kautto E."/>
            <person name="Blachly J.S."/>
        </authorList>
    </citation>
    <scope>NUCLEOTIDE SEQUENCE [LARGE SCALE GENOMIC DNA]</scope>
    <source>
        <strain evidence="3">B95-8</strain>
        <tissue evidence="3">Cell line</tissue>
    </source>
</reference>
<sequence length="345" mass="36934">MLLRPRRPPPLAPPAPLSPTSPDSEPRPPGDAPATPPRRPASPSALGEVMSPVSPGSAQRTPWTARETELLLDTLLEPGVWRALLLDRRQALPTYRRVSAALARQEVRRTPAQCRRRYKFLKDKFREAHGQPSGPFDDQIRQLMGLLGDNGRKRPRRRSPGPGRPQRGRRPAPSAPALAPSVPGAAQLPAARDPDADPAWRLRFSPSPPKSADVARAPGSPPTPAPTALATCLPEDRAPVPRGLSSPPPPAPDPTREDPDSPPGRPEDRAPPPAAPPSLNAALLQTLGHLGDIVGILGPLRDQLLTLNQHVEQLRGAFDQTVSLAVGFILGSAAAERGVFRDPCQ</sequence>
<feature type="domain" description="Myb/SANT-like DNA-binding" evidence="2">
    <location>
        <begin position="61"/>
        <end position="131"/>
    </location>
</feature>
<name>A0ABQ9URF7_SAGOE</name>
<feature type="region of interest" description="Disordered" evidence="1">
    <location>
        <begin position="146"/>
        <end position="278"/>
    </location>
</feature>
<protein>
    <submittedName>
        <fullName evidence="3">Undifferentiated embryonic cell transcription factor 1</fullName>
    </submittedName>
</protein>
<feature type="region of interest" description="Disordered" evidence="1">
    <location>
        <begin position="1"/>
        <end position="62"/>
    </location>
</feature>
<organism evidence="3 4">
    <name type="scientific">Saguinus oedipus</name>
    <name type="common">Cotton-top tamarin</name>
    <name type="synonym">Oedipomidas oedipus</name>
    <dbReference type="NCBI Taxonomy" id="9490"/>
    <lineage>
        <taxon>Eukaryota</taxon>
        <taxon>Metazoa</taxon>
        <taxon>Chordata</taxon>
        <taxon>Craniata</taxon>
        <taxon>Vertebrata</taxon>
        <taxon>Euteleostomi</taxon>
        <taxon>Mammalia</taxon>
        <taxon>Eutheria</taxon>
        <taxon>Euarchontoglires</taxon>
        <taxon>Primates</taxon>
        <taxon>Haplorrhini</taxon>
        <taxon>Platyrrhini</taxon>
        <taxon>Cebidae</taxon>
        <taxon>Callitrichinae</taxon>
        <taxon>Saguinus</taxon>
    </lineage>
</organism>
<feature type="compositionally biased region" description="Pro residues" evidence="1">
    <location>
        <begin position="27"/>
        <end position="40"/>
    </location>
</feature>
<proteinExistence type="predicted"/>